<keyword evidence="2" id="KW-0238">DNA-binding</keyword>
<feature type="domain" description="HTH gntR-type" evidence="4">
    <location>
        <begin position="18"/>
        <end position="86"/>
    </location>
</feature>
<proteinExistence type="predicted"/>
<keyword evidence="1" id="KW-0805">Transcription regulation</keyword>
<dbReference type="SUPFAM" id="SSF53822">
    <property type="entry name" value="Periplasmic binding protein-like I"/>
    <property type="match status" value="1"/>
</dbReference>
<organism evidence="5 6">
    <name type="scientific">Echinicola jeungdonensis</name>
    <dbReference type="NCBI Taxonomy" id="709343"/>
    <lineage>
        <taxon>Bacteria</taxon>
        <taxon>Pseudomonadati</taxon>
        <taxon>Bacteroidota</taxon>
        <taxon>Cytophagia</taxon>
        <taxon>Cytophagales</taxon>
        <taxon>Cyclobacteriaceae</taxon>
        <taxon>Echinicola</taxon>
    </lineage>
</organism>
<dbReference type="CDD" id="cd07377">
    <property type="entry name" value="WHTH_GntR"/>
    <property type="match status" value="1"/>
</dbReference>
<protein>
    <submittedName>
        <fullName evidence="5">GntR family transcriptional regulator</fullName>
    </submittedName>
</protein>
<sequence>MMDFVRKFDIEIDEASRVPKYQQLVNRISSLIQTGTISKGAKLPSINEISEQLILSRDTVEKAYNLMKKEGWIIAIPARGFFVNEKKFQKQGGKILYMVNKLSPYKLEVFRTFQEALSLDYEIELKPFFFEPQLFMNKLGQSFDDYDYVVIVPIFNHDIERNISLNQAVLQYIERIPKEKLIVLEKNFPKISGKYTCIYQDFKKDVFTALSSAFDLIKKYEKVNLIYPDSRYSFYPPEIKQGFKKFCADFGFPYEVINISQLDKTFNRNQAYIVISEDDFLELMKKIKSHKLQLGNDIGLISYNDTPLKKLFNVTVLSTNFKQMGTYAAKCVAEKKTIRIKNDFRFIRRKSL</sequence>
<reference evidence="5 6" key="1">
    <citation type="submission" date="2024-09" db="EMBL/GenBank/DDBJ databases">
        <authorList>
            <person name="Sun Q."/>
            <person name="Mori K."/>
        </authorList>
    </citation>
    <scope>NUCLEOTIDE SEQUENCE [LARGE SCALE GENOMIC DNA]</scope>
    <source>
        <strain evidence="5 6">CECT 7682</strain>
    </source>
</reference>
<dbReference type="Gene3D" id="3.40.50.2300">
    <property type="match status" value="2"/>
</dbReference>
<dbReference type="Pfam" id="PF00392">
    <property type="entry name" value="GntR"/>
    <property type="match status" value="1"/>
</dbReference>
<dbReference type="SUPFAM" id="SSF46785">
    <property type="entry name" value="Winged helix' DNA-binding domain"/>
    <property type="match status" value="1"/>
</dbReference>
<dbReference type="SMART" id="SM00345">
    <property type="entry name" value="HTH_GNTR"/>
    <property type="match status" value="1"/>
</dbReference>
<accession>A0ABV5J9E0</accession>
<dbReference type="InterPro" id="IPR036388">
    <property type="entry name" value="WH-like_DNA-bd_sf"/>
</dbReference>
<dbReference type="InterPro" id="IPR036390">
    <property type="entry name" value="WH_DNA-bd_sf"/>
</dbReference>
<dbReference type="InterPro" id="IPR028082">
    <property type="entry name" value="Peripla_BP_I"/>
</dbReference>
<dbReference type="Proteomes" id="UP001589654">
    <property type="component" value="Unassembled WGS sequence"/>
</dbReference>
<evidence type="ECO:0000256" key="3">
    <source>
        <dbReference type="ARBA" id="ARBA00023163"/>
    </source>
</evidence>
<dbReference type="RefSeq" id="WP_290249010.1">
    <property type="nucleotide sequence ID" value="NZ_JAUFQT010000002.1"/>
</dbReference>
<evidence type="ECO:0000313" key="6">
    <source>
        <dbReference type="Proteomes" id="UP001589654"/>
    </source>
</evidence>
<evidence type="ECO:0000256" key="2">
    <source>
        <dbReference type="ARBA" id="ARBA00023125"/>
    </source>
</evidence>
<dbReference type="PROSITE" id="PS50949">
    <property type="entry name" value="HTH_GNTR"/>
    <property type="match status" value="1"/>
</dbReference>
<dbReference type="PANTHER" id="PTHR38445">
    <property type="entry name" value="HTH-TYPE TRANSCRIPTIONAL REPRESSOR YTRA"/>
    <property type="match status" value="1"/>
</dbReference>
<evidence type="ECO:0000313" key="5">
    <source>
        <dbReference type="EMBL" id="MFB9213458.1"/>
    </source>
</evidence>
<dbReference type="Gene3D" id="1.10.10.10">
    <property type="entry name" value="Winged helix-like DNA-binding domain superfamily/Winged helix DNA-binding domain"/>
    <property type="match status" value="1"/>
</dbReference>
<dbReference type="InterPro" id="IPR000524">
    <property type="entry name" value="Tscrpt_reg_HTH_GntR"/>
</dbReference>
<dbReference type="EMBL" id="JBHMEW010000068">
    <property type="protein sequence ID" value="MFB9213458.1"/>
    <property type="molecule type" value="Genomic_DNA"/>
</dbReference>
<comment type="caution">
    <text evidence="5">The sequence shown here is derived from an EMBL/GenBank/DDBJ whole genome shotgun (WGS) entry which is preliminary data.</text>
</comment>
<gene>
    <name evidence="5" type="ORF">ACFFUR_16700</name>
</gene>
<keyword evidence="6" id="KW-1185">Reference proteome</keyword>
<evidence type="ECO:0000259" key="4">
    <source>
        <dbReference type="PROSITE" id="PS50949"/>
    </source>
</evidence>
<keyword evidence="3" id="KW-0804">Transcription</keyword>
<evidence type="ECO:0000256" key="1">
    <source>
        <dbReference type="ARBA" id="ARBA00023015"/>
    </source>
</evidence>
<dbReference type="PANTHER" id="PTHR38445:SF10">
    <property type="entry name" value="GNTR-FAMILY TRANSCRIPTIONAL REGULATOR"/>
    <property type="match status" value="1"/>
</dbReference>
<name>A0ABV5J9E0_9BACT</name>